<evidence type="ECO:0000313" key="2">
    <source>
        <dbReference type="Proteomes" id="UP001589667"/>
    </source>
</evidence>
<name>A0ABV5SLE8_9MICO</name>
<evidence type="ECO:0000313" key="1">
    <source>
        <dbReference type="EMBL" id="MFB9641158.1"/>
    </source>
</evidence>
<evidence type="ECO:0008006" key="3">
    <source>
        <dbReference type="Google" id="ProtNLM"/>
    </source>
</evidence>
<proteinExistence type="predicted"/>
<sequence length="57" mass="6289">MDAVELHPWSEGDLDLLRRANTPELMDWVRGGVLRTNDWVAELAHAPVPPPGDDGEA</sequence>
<gene>
    <name evidence="1" type="ORF">ACFFQV_02540</name>
</gene>
<keyword evidence="2" id="KW-1185">Reference proteome</keyword>
<dbReference type="RefSeq" id="WP_157423450.1">
    <property type="nucleotide sequence ID" value="NZ_BAAANI010000008.1"/>
</dbReference>
<protein>
    <recommendedName>
        <fullName evidence="3">GNAT family N-acetyltransferase</fullName>
    </recommendedName>
</protein>
<accession>A0ABV5SLE8</accession>
<comment type="caution">
    <text evidence="1">The sequence shown here is derived from an EMBL/GenBank/DDBJ whole genome shotgun (WGS) entry which is preliminary data.</text>
</comment>
<dbReference type="Proteomes" id="UP001589667">
    <property type="component" value="Unassembled WGS sequence"/>
</dbReference>
<reference evidence="1 2" key="1">
    <citation type="submission" date="2024-09" db="EMBL/GenBank/DDBJ databases">
        <authorList>
            <person name="Sun Q."/>
            <person name="Mori K."/>
        </authorList>
    </citation>
    <scope>NUCLEOTIDE SEQUENCE [LARGE SCALE GENOMIC DNA]</scope>
    <source>
        <strain evidence="1 2">JCM 14321</strain>
    </source>
</reference>
<dbReference type="EMBL" id="JBHMBL010000001">
    <property type="protein sequence ID" value="MFB9641158.1"/>
    <property type="molecule type" value="Genomic_DNA"/>
</dbReference>
<organism evidence="1 2">
    <name type="scientific">Agromyces lapidis</name>
    <dbReference type="NCBI Taxonomy" id="279574"/>
    <lineage>
        <taxon>Bacteria</taxon>
        <taxon>Bacillati</taxon>
        <taxon>Actinomycetota</taxon>
        <taxon>Actinomycetes</taxon>
        <taxon>Micrococcales</taxon>
        <taxon>Microbacteriaceae</taxon>
        <taxon>Agromyces</taxon>
    </lineage>
</organism>